<gene>
    <name evidence="1" type="ORF">B0H17DRAFT_1215555</name>
</gene>
<comment type="caution">
    <text evidence="1">The sequence shown here is derived from an EMBL/GenBank/DDBJ whole genome shotgun (WGS) entry which is preliminary data.</text>
</comment>
<protein>
    <recommendedName>
        <fullName evidence="3">F-box domain-containing protein</fullName>
    </recommendedName>
</protein>
<proteinExistence type="predicted"/>
<dbReference type="Proteomes" id="UP001221757">
    <property type="component" value="Unassembled WGS sequence"/>
</dbReference>
<name>A0AAD7FXN0_MYCRO</name>
<organism evidence="1 2">
    <name type="scientific">Mycena rosella</name>
    <name type="common">Pink bonnet</name>
    <name type="synonym">Agaricus rosellus</name>
    <dbReference type="NCBI Taxonomy" id="1033263"/>
    <lineage>
        <taxon>Eukaryota</taxon>
        <taxon>Fungi</taxon>
        <taxon>Dikarya</taxon>
        <taxon>Basidiomycota</taxon>
        <taxon>Agaricomycotina</taxon>
        <taxon>Agaricomycetes</taxon>
        <taxon>Agaricomycetidae</taxon>
        <taxon>Agaricales</taxon>
        <taxon>Marasmiineae</taxon>
        <taxon>Mycenaceae</taxon>
        <taxon>Mycena</taxon>
    </lineage>
</organism>
<evidence type="ECO:0000313" key="2">
    <source>
        <dbReference type="Proteomes" id="UP001221757"/>
    </source>
</evidence>
<accession>A0AAD7FXN0</accession>
<evidence type="ECO:0000313" key="1">
    <source>
        <dbReference type="EMBL" id="KAJ7648549.1"/>
    </source>
</evidence>
<evidence type="ECO:0008006" key="3">
    <source>
        <dbReference type="Google" id="ProtNLM"/>
    </source>
</evidence>
<dbReference type="AlphaFoldDB" id="A0AAD7FXN0"/>
<dbReference type="EMBL" id="JARKIE010000376">
    <property type="protein sequence ID" value="KAJ7648549.1"/>
    <property type="molecule type" value="Genomic_DNA"/>
</dbReference>
<keyword evidence="2" id="KW-1185">Reference proteome</keyword>
<reference evidence="1" key="1">
    <citation type="submission" date="2023-03" db="EMBL/GenBank/DDBJ databases">
        <title>Massive genome expansion in bonnet fungi (Mycena s.s.) driven by repeated elements and novel gene families across ecological guilds.</title>
        <authorList>
            <consortium name="Lawrence Berkeley National Laboratory"/>
            <person name="Harder C.B."/>
            <person name="Miyauchi S."/>
            <person name="Viragh M."/>
            <person name="Kuo A."/>
            <person name="Thoen E."/>
            <person name="Andreopoulos B."/>
            <person name="Lu D."/>
            <person name="Skrede I."/>
            <person name="Drula E."/>
            <person name="Henrissat B."/>
            <person name="Morin E."/>
            <person name="Kohler A."/>
            <person name="Barry K."/>
            <person name="LaButti K."/>
            <person name="Morin E."/>
            <person name="Salamov A."/>
            <person name="Lipzen A."/>
            <person name="Mereny Z."/>
            <person name="Hegedus B."/>
            <person name="Baldrian P."/>
            <person name="Stursova M."/>
            <person name="Weitz H."/>
            <person name="Taylor A."/>
            <person name="Grigoriev I.V."/>
            <person name="Nagy L.G."/>
            <person name="Martin F."/>
            <person name="Kauserud H."/>
        </authorList>
    </citation>
    <scope>NUCLEOTIDE SEQUENCE</scope>
    <source>
        <strain evidence="1">CBHHK067</strain>
    </source>
</reference>
<sequence length="320" mass="35117">MGAELIIVSFLEMADQCAIDSSGNLLDASAINFYESESDDKPISAGSWGKLGEFLFGSSPDWFEARLSVAPKLPDCDTLVSPFFPGKLLEACDYTELASARLPKAAPRSFDKVALVNLPVETIQEIYSQIVSPADVICLSIACQFLWEIGRRQIYRRISAIVACLRVDYWWAGDRIVCIGDYLWNEDIPEGLLTAEEKSEFTGTKIEDGEDCTLSSYPDFAKPGAGFSRHIYVCKSALIALGARTEDNMPDVQYVGLGHVVLSLICLSSEASSAGMDDGNIHRGVWAGDRFDIVADEWLEAMDGDDTWTDVLIPVLTARL</sequence>